<dbReference type="SUPFAM" id="SSF49879">
    <property type="entry name" value="SMAD/FHA domain"/>
    <property type="match status" value="1"/>
</dbReference>
<dbReference type="EMBL" id="CP111015">
    <property type="protein sequence ID" value="WAR02732.1"/>
    <property type="molecule type" value="Genomic_DNA"/>
</dbReference>
<evidence type="ECO:0000256" key="3">
    <source>
        <dbReference type="ARBA" id="ARBA00022801"/>
    </source>
</evidence>
<evidence type="ECO:0000256" key="4">
    <source>
        <dbReference type="ARBA" id="ARBA00023204"/>
    </source>
</evidence>
<feature type="region of interest" description="Disordered" evidence="6">
    <location>
        <begin position="418"/>
        <end position="450"/>
    </location>
</feature>
<evidence type="ECO:0000259" key="7">
    <source>
        <dbReference type="Pfam" id="PF17913"/>
    </source>
</evidence>
<dbReference type="NCBIfam" id="TIGR01664">
    <property type="entry name" value="DNA-3'-Pase"/>
    <property type="match status" value="1"/>
</dbReference>
<name>A0ABY7E192_MYAAR</name>
<keyword evidence="9" id="KW-1185">Reference proteome</keyword>
<dbReference type="PANTHER" id="PTHR12083">
    <property type="entry name" value="BIFUNCTIONAL POLYNUCLEOTIDE PHOSPHATASE/KINASE"/>
    <property type="match status" value="1"/>
</dbReference>
<dbReference type="Gene3D" id="2.60.200.20">
    <property type="match status" value="1"/>
</dbReference>
<feature type="compositionally biased region" description="Basic and acidic residues" evidence="6">
    <location>
        <begin position="149"/>
        <end position="165"/>
    </location>
</feature>
<dbReference type="InterPro" id="IPR006551">
    <property type="entry name" value="Polynucleotide_phosphatase"/>
</dbReference>
<dbReference type="SUPFAM" id="SSF52540">
    <property type="entry name" value="P-loop containing nucleoside triphosphate hydrolases"/>
    <property type="match status" value="1"/>
</dbReference>
<evidence type="ECO:0000256" key="2">
    <source>
        <dbReference type="ARBA" id="ARBA00022763"/>
    </source>
</evidence>
<feature type="region of interest" description="Disordered" evidence="6">
    <location>
        <begin position="237"/>
        <end position="278"/>
    </location>
</feature>
<dbReference type="Gene3D" id="3.40.50.1000">
    <property type="entry name" value="HAD superfamily/HAD-like"/>
    <property type="match status" value="1"/>
</dbReference>
<organism evidence="8 9">
    <name type="scientific">Mya arenaria</name>
    <name type="common">Soft-shell clam</name>
    <dbReference type="NCBI Taxonomy" id="6604"/>
    <lineage>
        <taxon>Eukaryota</taxon>
        <taxon>Metazoa</taxon>
        <taxon>Spiralia</taxon>
        <taxon>Lophotrochozoa</taxon>
        <taxon>Mollusca</taxon>
        <taxon>Bivalvia</taxon>
        <taxon>Autobranchia</taxon>
        <taxon>Heteroconchia</taxon>
        <taxon>Euheterodonta</taxon>
        <taxon>Imparidentia</taxon>
        <taxon>Neoheterodontei</taxon>
        <taxon>Myida</taxon>
        <taxon>Myoidea</taxon>
        <taxon>Myidae</taxon>
        <taxon>Mya</taxon>
    </lineage>
</organism>
<keyword evidence="5" id="KW-0539">Nucleus</keyword>
<dbReference type="InterPro" id="IPR036412">
    <property type="entry name" value="HAD-like_sf"/>
</dbReference>
<evidence type="ECO:0000256" key="1">
    <source>
        <dbReference type="ARBA" id="ARBA00004123"/>
    </source>
</evidence>
<feature type="region of interest" description="Disordered" evidence="6">
    <location>
        <begin position="142"/>
        <end position="223"/>
    </location>
</feature>
<feature type="domain" description="PNK FHA" evidence="7">
    <location>
        <begin position="45"/>
        <end position="111"/>
    </location>
</feature>
<keyword evidence="2" id="KW-0227">DNA damage</keyword>
<dbReference type="PANTHER" id="PTHR12083:SF9">
    <property type="entry name" value="BIFUNCTIONAL POLYNUCLEOTIDE PHOSPHATASE_KINASE"/>
    <property type="match status" value="1"/>
</dbReference>
<protein>
    <submittedName>
        <fullName evidence="8">PNKP-like protein</fullName>
    </submittedName>
</protein>
<reference evidence="8" key="1">
    <citation type="submission" date="2022-11" db="EMBL/GenBank/DDBJ databases">
        <title>Centuries of genome instability and evolution in soft-shell clam transmissible cancer (bioRxiv).</title>
        <authorList>
            <person name="Hart S.F.M."/>
            <person name="Yonemitsu M.A."/>
            <person name="Giersch R.M."/>
            <person name="Beal B.F."/>
            <person name="Arriagada G."/>
            <person name="Davis B.W."/>
            <person name="Ostrander E.A."/>
            <person name="Goff S.P."/>
            <person name="Metzger M.J."/>
        </authorList>
    </citation>
    <scope>NUCLEOTIDE SEQUENCE</scope>
    <source>
        <strain evidence="8">MELC-2E11</strain>
        <tissue evidence="8">Siphon/mantle</tissue>
    </source>
</reference>
<dbReference type="InterPro" id="IPR023214">
    <property type="entry name" value="HAD_sf"/>
</dbReference>
<comment type="subcellular location">
    <subcellularLocation>
        <location evidence="1">Nucleus</location>
    </subcellularLocation>
</comment>
<dbReference type="Pfam" id="PF13671">
    <property type="entry name" value="AAA_33"/>
    <property type="match status" value="1"/>
</dbReference>
<dbReference type="Pfam" id="PF17913">
    <property type="entry name" value="FHA_2"/>
    <property type="match status" value="1"/>
</dbReference>
<dbReference type="NCBIfam" id="TIGR01662">
    <property type="entry name" value="HAD-SF-IIIA"/>
    <property type="match status" value="1"/>
</dbReference>
<keyword evidence="4" id="KW-0234">DNA repair</keyword>
<proteinExistence type="predicted"/>
<evidence type="ECO:0000313" key="9">
    <source>
        <dbReference type="Proteomes" id="UP001164746"/>
    </source>
</evidence>
<sequence length="583" mass="65722">MLLYCIHSFRTQISRLGQVGVNLISLQTTIRMTSKSSKSRWSISLVCPNDNHDPINLPHLEPVYVGRSPETRIVDPRCSRKQVKIKADLYACQIEAVQLGSNSSALDGVEMIQNKVYQMKPNSVLHVLTGCFPQKLKIAELSTSKNRHKSDSTERKSSNHSSNEKTRHHSTSGQSHKESQSKKRPSSSDSGGGLPYKKQKLGHDSETASSSQQHAQASDEDEKNLLDVSAKLDLLKSSAKQQKKSENGSSTNNAKKTTEVYEEVNKRNDSSGSYQASESKWDQHESLHVYTCKGLKHSSKVAGFDIDGTIITTQLLYKAEILKKLKSLYEDGFKIVFFTNQLGVSKGKIKIHELKSKFEDIVRQLRLPVQILVSTKGGLYRKPCTGMWTYFVDKQNGNMKIDFSKSFYVGDAAGRPKDWAPKKKKDFSSSDRLRTLDPDAPMFEPKSTQLTSSAKEDTLKTWQKCVAMCTESLKAGKSVAVDNTNPDVESRARYLTAAKAQGVPCRCFVFTTTLQHAKHNERFREITDKSHQPINDMIMNSFKGKYKAPEMSEGYKEMVKVNFVPKFTDEKLKLLYRMFLLEK</sequence>
<dbReference type="Proteomes" id="UP001164746">
    <property type="component" value="Chromosome 4"/>
</dbReference>
<gene>
    <name evidence="8" type="ORF">MAR_009290</name>
</gene>
<dbReference type="InterPro" id="IPR006549">
    <property type="entry name" value="HAD-SF_hydro_IIIA"/>
</dbReference>
<keyword evidence="3" id="KW-0378">Hydrolase</keyword>
<accession>A0ABY7E192</accession>
<dbReference type="InterPro" id="IPR013954">
    <property type="entry name" value="PNK3P"/>
</dbReference>
<evidence type="ECO:0000313" key="8">
    <source>
        <dbReference type="EMBL" id="WAR02732.1"/>
    </source>
</evidence>
<dbReference type="SUPFAM" id="SSF56784">
    <property type="entry name" value="HAD-like"/>
    <property type="match status" value="1"/>
</dbReference>
<dbReference type="InterPro" id="IPR041388">
    <property type="entry name" value="FHA_2"/>
</dbReference>
<evidence type="ECO:0000256" key="6">
    <source>
        <dbReference type="SAM" id="MobiDB-lite"/>
    </source>
</evidence>
<dbReference type="Gene3D" id="3.40.50.300">
    <property type="entry name" value="P-loop containing nucleotide triphosphate hydrolases"/>
    <property type="match status" value="1"/>
</dbReference>
<feature type="compositionally biased region" description="Basic and acidic residues" evidence="6">
    <location>
        <begin position="418"/>
        <end position="437"/>
    </location>
</feature>
<dbReference type="InterPro" id="IPR027417">
    <property type="entry name" value="P-loop_NTPase"/>
</dbReference>
<evidence type="ECO:0000256" key="5">
    <source>
        <dbReference type="ARBA" id="ARBA00023242"/>
    </source>
</evidence>
<dbReference type="Pfam" id="PF08645">
    <property type="entry name" value="PNK3P"/>
    <property type="match status" value="1"/>
</dbReference>
<feature type="compositionally biased region" description="Basic and acidic residues" evidence="6">
    <location>
        <begin position="256"/>
        <end position="269"/>
    </location>
</feature>
<dbReference type="InterPro" id="IPR008984">
    <property type="entry name" value="SMAD_FHA_dom_sf"/>
</dbReference>